<evidence type="ECO:0008006" key="3">
    <source>
        <dbReference type="Google" id="ProtNLM"/>
    </source>
</evidence>
<dbReference type="RefSeq" id="WP_183964070.1">
    <property type="nucleotide sequence ID" value="NZ_BAABEW010000004.1"/>
</dbReference>
<evidence type="ECO:0000313" key="2">
    <source>
        <dbReference type="Proteomes" id="UP000532440"/>
    </source>
</evidence>
<evidence type="ECO:0000313" key="1">
    <source>
        <dbReference type="EMBL" id="MBB5270605.1"/>
    </source>
</evidence>
<comment type="caution">
    <text evidence="1">The sequence shown here is derived from an EMBL/GenBank/DDBJ whole genome shotgun (WGS) entry which is preliminary data.</text>
</comment>
<dbReference type="AlphaFoldDB" id="A0A7W8HEQ2"/>
<organism evidence="1 2">
    <name type="scientific">Quisquiliibacterium transsilvanicum</name>
    <dbReference type="NCBI Taxonomy" id="1549638"/>
    <lineage>
        <taxon>Bacteria</taxon>
        <taxon>Pseudomonadati</taxon>
        <taxon>Pseudomonadota</taxon>
        <taxon>Betaproteobacteria</taxon>
        <taxon>Burkholderiales</taxon>
        <taxon>Burkholderiaceae</taxon>
        <taxon>Quisquiliibacterium</taxon>
    </lineage>
</organism>
<gene>
    <name evidence="1" type="ORF">HNQ70_000589</name>
</gene>
<keyword evidence="2" id="KW-1185">Reference proteome</keyword>
<dbReference type="EMBL" id="JACHGB010000001">
    <property type="protein sequence ID" value="MBB5270605.1"/>
    <property type="molecule type" value="Genomic_DNA"/>
</dbReference>
<dbReference type="Proteomes" id="UP000532440">
    <property type="component" value="Unassembled WGS sequence"/>
</dbReference>
<reference evidence="1 2" key="1">
    <citation type="submission" date="2020-08" db="EMBL/GenBank/DDBJ databases">
        <title>Genomic Encyclopedia of Type Strains, Phase IV (KMG-IV): sequencing the most valuable type-strain genomes for metagenomic binning, comparative biology and taxonomic classification.</title>
        <authorList>
            <person name="Goeker M."/>
        </authorList>
    </citation>
    <scope>NUCLEOTIDE SEQUENCE [LARGE SCALE GENOMIC DNA]</scope>
    <source>
        <strain evidence="1 2">DSM 29781</strain>
    </source>
</reference>
<name>A0A7W8HEQ2_9BURK</name>
<accession>A0A7W8HEQ2</accession>
<protein>
    <recommendedName>
        <fullName evidence="3">C-type lysozyme inhibitor domain-containing protein</fullName>
    </recommendedName>
</protein>
<proteinExistence type="predicted"/>
<sequence>MATAAAGQACPAWRTPRPGLASLLGGAFALGALLAGCTATAPAPQATPAAGAAAQPEPVAEPPAAAEALPPAPAVLVVAAYRCELQRSVFVRQLSPEVSTIVIGWLGRNYTLAARPTSTGALRYEDPKTGLTWLAISGKSMLLDSRSGRQLANECRP</sequence>